<feature type="transmembrane region" description="Helical" evidence="6">
    <location>
        <begin position="843"/>
        <end position="861"/>
    </location>
</feature>
<organism evidence="8 9">
    <name type="scientific">Helicobacter didelphidarum</name>
    <dbReference type="NCBI Taxonomy" id="2040648"/>
    <lineage>
        <taxon>Bacteria</taxon>
        <taxon>Pseudomonadati</taxon>
        <taxon>Campylobacterota</taxon>
        <taxon>Epsilonproteobacteria</taxon>
        <taxon>Campylobacterales</taxon>
        <taxon>Helicobacteraceae</taxon>
        <taxon>Helicobacter</taxon>
    </lineage>
</organism>
<comment type="subcellular location">
    <subcellularLocation>
        <location evidence="1">Membrane</location>
        <topology evidence="1">Multi-pass membrane protein</topology>
    </subcellularLocation>
</comment>
<dbReference type="GO" id="GO:0017004">
    <property type="term" value="P:cytochrome complex assembly"/>
    <property type="evidence" value="ECO:0007669"/>
    <property type="project" value="UniProtKB-KW"/>
</dbReference>
<evidence type="ECO:0000256" key="4">
    <source>
        <dbReference type="ARBA" id="ARBA00022989"/>
    </source>
</evidence>
<dbReference type="InterPro" id="IPR002541">
    <property type="entry name" value="Cyt_c_assembly"/>
</dbReference>
<dbReference type="EMBL" id="NXLQ01000006">
    <property type="protein sequence ID" value="RDU66268.1"/>
    <property type="molecule type" value="Genomic_DNA"/>
</dbReference>
<keyword evidence="9" id="KW-1185">Reference proteome</keyword>
<feature type="transmembrane region" description="Helical" evidence="6">
    <location>
        <begin position="73"/>
        <end position="92"/>
    </location>
</feature>
<dbReference type="Proteomes" id="UP000256379">
    <property type="component" value="Unassembled WGS sequence"/>
</dbReference>
<feature type="transmembrane region" description="Helical" evidence="6">
    <location>
        <begin position="688"/>
        <end position="709"/>
    </location>
</feature>
<dbReference type="GO" id="GO:0020037">
    <property type="term" value="F:heme binding"/>
    <property type="evidence" value="ECO:0007669"/>
    <property type="project" value="InterPro"/>
</dbReference>
<feature type="domain" description="Cytochrome c assembly protein" evidence="7">
    <location>
        <begin position="629"/>
        <end position="896"/>
    </location>
</feature>
<dbReference type="InterPro" id="IPR045062">
    <property type="entry name" value="Cyt_c_biogenesis_CcsA/CcmC"/>
</dbReference>
<keyword evidence="2 6" id="KW-0812">Transmembrane</keyword>
<evidence type="ECO:0000256" key="5">
    <source>
        <dbReference type="ARBA" id="ARBA00023136"/>
    </source>
</evidence>
<feature type="transmembrane region" description="Helical" evidence="6">
    <location>
        <begin position="634"/>
        <end position="655"/>
    </location>
</feature>
<evidence type="ECO:0000313" key="8">
    <source>
        <dbReference type="EMBL" id="RDU66268.1"/>
    </source>
</evidence>
<evidence type="ECO:0000256" key="2">
    <source>
        <dbReference type="ARBA" id="ARBA00022692"/>
    </source>
</evidence>
<dbReference type="GO" id="GO:0005886">
    <property type="term" value="C:plasma membrane"/>
    <property type="evidence" value="ECO:0007669"/>
    <property type="project" value="TreeGrafter"/>
</dbReference>
<keyword evidence="3" id="KW-0201">Cytochrome c-type biogenesis</keyword>
<evidence type="ECO:0000256" key="6">
    <source>
        <dbReference type="SAM" id="Phobius"/>
    </source>
</evidence>
<evidence type="ECO:0000256" key="3">
    <source>
        <dbReference type="ARBA" id="ARBA00022748"/>
    </source>
</evidence>
<keyword evidence="4 6" id="KW-1133">Transmembrane helix</keyword>
<sequence length="901" mass="104533">MGQDIINLSKEFLVNSHVFTNIDKTNMTQSNTEKFIISPNQVLDYKGYRLFQSTYDKDYKGTFLLVNKDPGKIPTYIGYALLIAGFLGIIFSKKGRIAYLKKQLYRYTPVVLIFLLCISSSSHILHANKFSLQENPTQMADIQNLSIPYDTPRQILHDFSRTKNHADNFAKLLVADSNRVMPLDTLALNIISKITNKHKLKEPLFLSRTQSYSIQNPKTPTIQENNFIQDLRNVTQNFPKDSDNVEQNTITTKHIKRQTSFQQTYKIPYALNYNQIFLGMLFFPEIFQNLQIIPIKHQLLRKILDMHHNQESITFNDLFKNNEYKLEQYVLKSSNTLAQNRTIFDKEVLEVHEKMNILYMVYTLNILRIFPYNKSMNNNIINQIPMQDSKQHISTHKQIYWLSPRNEVEFDKQTLDNIQSLLGIYIVSFYNAMQTNDWHEANKNLENIQIFQQQSIRTLMQDSQDTTINHDESRINFLTQDSYQQEAMHTFSASTNHIPSKWEVNLEILLNHTHIFQNLILAYLLISCSFFLIAIKELFFHRPRKPPLIHSILTKKQEEISLNISNQSDSNATIKYGFHDKQSVIRKIITIFLQLPYIQILYGCFIFCVMLHTLGLIARWLISNHAPFSNGYESMVYIAWVGAIMPLLLTSQIFWKKLKPIKNMQMTQNISINKQTSNFIQNNIVESYFIIAASSVLCGIALFVAHLGFMNPQIGVLPPALQSYWLNIHVATIIASYGFLGLCCILGIISLLLSLSVFYQQKILEKTSKLMNLHKENICNKISSYTLQIIRVKNFKHNAKNLCYMNEISMIVGLCLLSIGNIFGAIWANENWGRYWGWDSKETWTLISILVYAVVLHMRFIKGLDRHTIFAFGSIIAFGAILMSYFGVNFYFTGLHSYISN</sequence>
<reference evidence="8 9" key="1">
    <citation type="submission" date="2018-04" db="EMBL/GenBank/DDBJ databases">
        <title>Novel Campyloabacter and Helicobacter Species and Strains.</title>
        <authorList>
            <person name="Mannion A.J."/>
            <person name="Shen Z."/>
            <person name="Fox J.G."/>
        </authorList>
    </citation>
    <scope>NUCLEOTIDE SEQUENCE [LARGE SCALE GENOMIC DNA]</scope>
    <source>
        <strain evidence="8 9">MIT 17-337</strain>
    </source>
</reference>
<evidence type="ECO:0000313" key="9">
    <source>
        <dbReference type="Proteomes" id="UP000256379"/>
    </source>
</evidence>
<dbReference type="Pfam" id="PF01578">
    <property type="entry name" value="Cytochrom_C_asm"/>
    <property type="match status" value="1"/>
</dbReference>
<keyword evidence="5 6" id="KW-0472">Membrane</keyword>
<dbReference type="PANTHER" id="PTHR30071">
    <property type="entry name" value="HEME EXPORTER PROTEIN C"/>
    <property type="match status" value="1"/>
</dbReference>
<gene>
    <name evidence="8" type="ORF">CQA53_04380</name>
</gene>
<evidence type="ECO:0000256" key="1">
    <source>
        <dbReference type="ARBA" id="ARBA00004141"/>
    </source>
</evidence>
<protein>
    <recommendedName>
        <fullName evidence="7">Cytochrome c assembly protein domain-containing protein</fullName>
    </recommendedName>
</protein>
<feature type="transmembrane region" description="Helical" evidence="6">
    <location>
        <begin position="600"/>
        <end position="622"/>
    </location>
</feature>
<dbReference type="PANTHER" id="PTHR30071:SF1">
    <property type="entry name" value="CYTOCHROME B_B6 PROTEIN-RELATED"/>
    <property type="match status" value="1"/>
</dbReference>
<accession>A0A3D8IM05</accession>
<comment type="caution">
    <text evidence="8">The sequence shown here is derived from an EMBL/GenBank/DDBJ whole genome shotgun (WGS) entry which is preliminary data.</text>
</comment>
<feature type="transmembrane region" description="Helical" evidence="6">
    <location>
        <begin position="868"/>
        <end position="892"/>
    </location>
</feature>
<proteinExistence type="predicted"/>
<dbReference type="AlphaFoldDB" id="A0A3D8IM05"/>
<feature type="transmembrane region" description="Helical" evidence="6">
    <location>
        <begin position="104"/>
        <end position="125"/>
    </location>
</feature>
<dbReference type="OrthoDB" id="9814290at2"/>
<evidence type="ECO:0000259" key="7">
    <source>
        <dbReference type="Pfam" id="PF01578"/>
    </source>
</evidence>
<feature type="transmembrane region" description="Helical" evidence="6">
    <location>
        <begin position="808"/>
        <end position="828"/>
    </location>
</feature>
<name>A0A3D8IM05_9HELI</name>
<feature type="transmembrane region" description="Helical" evidence="6">
    <location>
        <begin position="515"/>
        <end position="535"/>
    </location>
</feature>
<feature type="transmembrane region" description="Helical" evidence="6">
    <location>
        <begin position="729"/>
        <end position="759"/>
    </location>
</feature>